<dbReference type="Pfam" id="PF09127">
    <property type="entry name" value="Leuk-A4-hydro_C"/>
    <property type="match status" value="1"/>
</dbReference>
<feature type="binding site" evidence="10">
    <location>
        <begin position="265"/>
        <end position="270"/>
    </location>
    <ligand>
        <name>a peptide</name>
        <dbReference type="ChEBI" id="CHEBI:60466"/>
    </ligand>
</feature>
<dbReference type="GO" id="GO:0006508">
    <property type="term" value="P:proteolysis"/>
    <property type="evidence" value="ECO:0007669"/>
    <property type="project" value="UniProtKB-KW"/>
</dbReference>
<feature type="binding site" evidence="10">
    <location>
        <begin position="574"/>
        <end position="576"/>
    </location>
    <ligand>
        <name>a peptide</name>
        <dbReference type="ChEBI" id="CHEBI:60466"/>
    </ligand>
</feature>
<dbReference type="InterPro" id="IPR015211">
    <property type="entry name" value="Peptidase_M1_C"/>
</dbReference>
<evidence type="ECO:0000256" key="3">
    <source>
        <dbReference type="ARBA" id="ARBA00022490"/>
    </source>
</evidence>
<feature type="binding site" evidence="11">
    <location>
        <position position="317"/>
    </location>
    <ligand>
        <name>Zn(2+)</name>
        <dbReference type="ChEBI" id="CHEBI:29105"/>
        <note>catalytic</note>
    </ligand>
</feature>
<comment type="subcellular location">
    <subcellularLocation>
        <location evidence="1">Cytoplasm</location>
    </subcellularLocation>
</comment>
<feature type="domain" description="Peptidase M1 leukotriene A4 hydrolase/aminopeptidase C-terminal" evidence="13">
    <location>
        <begin position="473"/>
        <end position="617"/>
    </location>
</feature>
<dbReference type="Proteomes" id="UP000053237">
    <property type="component" value="Unassembled WGS sequence"/>
</dbReference>
<keyword evidence="4" id="KW-0645">Protease</keyword>
<keyword evidence="3" id="KW-0963">Cytoplasm</keyword>
<protein>
    <recommendedName>
        <fullName evidence="13">Peptidase M1 leukotriene A4 hydrolase/aminopeptidase C-terminal domain-containing protein</fullName>
    </recommendedName>
</protein>
<dbReference type="GO" id="GO:0005829">
    <property type="term" value="C:cytosol"/>
    <property type="evidence" value="ECO:0007669"/>
    <property type="project" value="TreeGrafter"/>
</dbReference>
<evidence type="ECO:0000256" key="7">
    <source>
        <dbReference type="ARBA" id="ARBA00022833"/>
    </source>
</evidence>
<dbReference type="Pfam" id="PF17900">
    <property type="entry name" value="Peptidase_M1_N"/>
    <property type="match status" value="1"/>
</dbReference>
<dbReference type="GO" id="GO:0008237">
    <property type="term" value="F:metallopeptidase activity"/>
    <property type="evidence" value="ECO:0007669"/>
    <property type="project" value="UniProtKB-KW"/>
</dbReference>
<dbReference type="Gene3D" id="1.25.40.320">
    <property type="entry name" value="Peptidase M1, leukotriene A4 hydrolase/aminopeptidase C-terminal domain"/>
    <property type="match status" value="1"/>
</dbReference>
<dbReference type="SMART" id="SM01263">
    <property type="entry name" value="Leuk-A4-hydro_C"/>
    <property type="match status" value="1"/>
</dbReference>
<dbReference type="MEROPS" id="M01.004"/>
<proteinExistence type="inferred from homology"/>
<dbReference type="InterPro" id="IPR038502">
    <property type="entry name" value="M1_LTA-4_hydro/amino_C_sf"/>
</dbReference>
<keyword evidence="12" id="KW-0472">Membrane</keyword>
<keyword evidence="15" id="KW-1185">Reference proteome</keyword>
<dbReference type="SUPFAM" id="SSF48371">
    <property type="entry name" value="ARM repeat"/>
    <property type="match status" value="1"/>
</dbReference>
<dbReference type="EMBL" id="CAIX01000313">
    <property type="protein sequence ID" value="CCI49550.1"/>
    <property type="molecule type" value="Genomic_DNA"/>
</dbReference>
<evidence type="ECO:0000313" key="15">
    <source>
        <dbReference type="Proteomes" id="UP000053237"/>
    </source>
</evidence>
<comment type="similarity">
    <text evidence="2">Belongs to the peptidase M1 family.</text>
</comment>
<dbReference type="PANTHER" id="PTHR45726:SF3">
    <property type="entry name" value="LEUKOTRIENE A-4 HYDROLASE"/>
    <property type="match status" value="1"/>
</dbReference>
<keyword evidence="8" id="KW-0482">Metalloprotease</keyword>
<dbReference type="PANTHER" id="PTHR45726">
    <property type="entry name" value="LEUKOTRIENE A-4 HYDROLASE"/>
    <property type="match status" value="1"/>
</dbReference>
<dbReference type="AlphaFoldDB" id="A0A024GRL4"/>
<feature type="active site" description="Proton donor" evidence="9">
    <location>
        <position position="383"/>
    </location>
</feature>
<feature type="binding site" evidence="11">
    <location>
        <position position="298"/>
    </location>
    <ligand>
        <name>Zn(2+)</name>
        <dbReference type="ChEBI" id="CHEBI:29105"/>
        <note>catalytic</note>
    </ligand>
</feature>
<keyword evidence="12" id="KW-1133">Transmembrane helix</keyword>
<dbReference type="CDD" id="cd09599">
    <property type="entry name" value="M1_LTA4H"/>
    <property type="match status" value="1"/>
</dbReference>
<organism evidence="14 15">
    <name type="scientific">Albugo candida</name>
    <dbReference type="NCBI Taxonomy" id="65357"/>
    <lineage>
        <taxon>Eukaryota</taxon>
        <taxon>Sar</taxon>
        <taxon>Stramenopiles</taxon>
        <taxon>Oomycota</taxon>
        <taxon>Peronosporomycetes</taxon>
        <taxon>Albuginales</taxon>
        <taxon>Albuginaceae</taxon>
        <taxon>Albugo</taxon>
    </lineage>
</organism>
<feature type="active site" description="Proton acceptor" evidence="9">
    <location>
        <position position="295"/>
    </location>
</feature>
<keyword evidence="12" id="KW-0812">Transmembrane</keyword>
<gene>
    <name evidence="14" type="ORF">BN9_109020</name>
</gene>
<dbReference type="Gene3D" id="1.10.390.10">
    <property type="entry name" value="Neutral Protease Domain 2"/>
    <property type="match status" value="1"/>
</dbReference>
<dbReference type="OrthoDB" id="79562at2759"/>
<comment type="cofactor">
    <cofactor evidence="11">
        <name>Zn(2+)</name>
        <dbReference type="ChEBI" id="CHEBI:29105"/>
    </cofactor>
    <text evidence="11">Binds 1 zinc ion per subunit.</text>
</comment>
<dbReference type="InterPro" id="IPR042097">
    <property type="entry name" value="Aminopeptidase_N-like_N_sf"/>
</dbReference>
<keyword evidence="6" id="KW-0378">Hydrolase</keyword>
<evidence type="ECO:0000256" key="4">
    <source>
        <dbReference type="ARBA" id="ARBA00022670"/>
    </source>
</evidence>
<sequence length="675" mass="76844">MILENHSYANLRDIKYEHLNWTISIDFQNKKIIGEAEYIIALKKGSASTDAIVDTNHLVIKSVSVDDTKVVFYLCDESPIFGSGLKIPITATTTRIKIAYETTSLSVGLQWLPKEQTASKSHPYLFTQCQAIHARTLLPCPDTPSCKFTYRATVTVPSWCTSVLSAVLDHEGTLQAAADIAKDNNVFVYQQNVPIPSYLIAIAAGRLESMELGPRSRVWAEANVVAKAAYEFAQTEEFLQHAEAITGQEYVWQRYDIVCLPPSFPYGGMENPCLTFVTPTLLAGDRSLADVVAHEIAHSWTGNLVTNHTWKDFWLNEGWTVWLERKIMTRIYQDPAMYDIKAMIGLRALKESVEGYGEFHPYTHLVPDSDQVDPDDVFSSVPYEKGFNFLQYLTNVVGGHETFERFAKSYIQHFKFKTITSLEFESFFIDYFTRIEEKQEAISEIDWSKWFYSPGMPPVQPKFDSTKTNEAIALGKAMCEGINDWNLVVSSQIISLWPNAIFVLLLDTILLNQFGKNSISLTPDHIDAIDTYVNNLFTTSKNSELRFRWYTIALRAHDFRPLKSVMQFLEEQGRMKFIRPLFRDLSKSVGNEYAIQLFTKVRDMYHPIAVKMIQRDLDEAHHKTHLNEHTRSIPLKSKMAELVSKFHIPESRSTWTAVGACVAIVASVLVLSTRK</sequence>
<dbReference type="InterPro" id="IPR049980">
    <property type="entry name" value="LTA4H_cat"/>
</dbReference>
<dbReference type="GO" id="GO:0008270">
    <property type="term" value="F:zinc ion binding"/>
    <property type="evidence" value="ECO:0007669"/>
    <property type="project" value="InterPro"/>
</dbReference>
<dbReference type="InterPro" id="IPR016024">
    <property type="entry name" value="ARM-type_fold"/>
</dbReference>
<dbReference type="FunFam" id="1.10.390.10:FF:000003">
    <property type="entry name" value="Leukotriene A(4) hydrolase"/>
    <property type="match status" value="1"/>
</dbReference>
<dbReference type="Pfam" id="PF01433">
    <property type="entry name" value="Peptidase_M1"/>
    <property type="match status" value="1"/>
</dbReference>
<evidence type="ECO:0000256" key="2">
    <source>
        <dbReference type="ARBA" id="ARBA00010136"/>
    </source>
</evidence>
<dbReference type="FunFam" id="3.30.2010.30:FF:000001">
    <property type="entry name" value="Leukotriene A(4) hydrolase"/>
    <property type="match status" value="1"/>
</dbReference>
<evidence type="ECO:0000256" key="9">
    <source>
        <dbReference type="PIRSR" id="PIRSR634015-1"/>
    </source>
</evidence>
<evidence type="ECO:0000313" key="14">
    <source>
        <dbReference type="EMBL" id="CCI49550.1"/>
    </source>
</evidence>
<dbReference type="SUPFAM" id="SSF55486">
    <property type="entry name" value="Metalloproteases ('zincins'), catalytic domain"/>
    <property type="match status" value="1"/>
</dbReference>
<dbReference type="Gene3D" id="3.30.2010.30">
    <property type="match status" value="1"/>
</dbReference>
<dbReference type="SUPFAM" id="SSF63737">
    <property type="entry name" value="Leukotriene A4 hydrolase N-terminal domain"/>
    <property type="match status" value="1"/>
</dbReference>
<comment type="caution">
    <text evidence="14">The sequence shown here is derived from an EMBL/GenBank/DDBJ whole genome shotgun (WGS) entry which is preliminary data.</text>
</comment>
<feature type="transmembrane region" description="Helical" evidence="12">
    <location>
        <begin position="654"/>
        <end position="672"/>
    </location>
</feature>
<feature type="binding site" evidence="11">
    <location>
        <position position="294"/>
    </location>
    <ligand>
        <name>Zn(2+)</name>
        <dbReference type="ChEBI" id="CHEBI:29105"/>
        <note>catalytic</note>
    </ligand>
</feature>
<feature type="binding site" evidence="10">
    <location>
        <begin position="128"/>
        <end position="130"/>
    </location>
    <ligand>
        <name>a peptide</name>
        <dbReference type="ChEBI" id="CHEBI:60466"/>
    </ligand>
</feature>
<dbReference type="InterPro" id="IPR014782">
    <property type="entry name" value="Peptidase_M1_dom"/>
</dbReference>
<evidence type="ECO:0000259" key="13">
    <source>
        <dbReference type="SMART" id="SM01263"/>
    </source>
</evidence>
<evidence type="ECO:0000256" key="1">
    <source>
        <dbReference type="ARBA" id="ARBA00004496"/>
    </source>
</evidence>
<evidence type="ECO:0000256" key="8">
    <source>
        <dbReference type="ARBA" id="ARBA00023049"/>
    </source>
</evidence>
<dbReference type="InParanoid" id="A0A024GRL4"/>
<dbReference type="InterPro" id="IPR034015">
    <property type="entry name" value="M1_LTA4H"/>
</dbReference>
<evidence type="ECO:0000256" key="10">
    <source>
        <dbReference type="PIRSR" id="PIRSR634015-2"/>
    </source>
</evidence>
<name>A0A024GRL4_9STRA</name>
<dbReference type="InterPro" id="IPR045357">
    <property type="entry name" value="Aminopeptidase_N-like_N"/>
</dbReference>
<dbReference type="PRINTS" id="PR00756">
    <property type="entry name" value="ALADIPTASE"/>
</dbReference>
<dbReference type="InterPro" id="IPR027268">
    <property type="entry name" value="Peptidase_M4/M1_CTD_sf"/>
</dbReference>
<dbReference type="Gene3D" id="2.60.40.1730">
    <property type="entry name" value="tricorn interacting facor f3 domain"/>
    <property type="match status" value="1"/>
</dbReference>
<evidence type="ECO:0000256" key="11">
    <source>
        <dbReference type="PIRSR" id="PIRSR634015-3"/>
    </source>
</evidence>
<dbReference type="STRING" id="65357.A0A024GRL4"/>
<evidence type="ECO:0000256" key="12">
    <source>
        <dbReference type="SAM" id="Phobius"/>
    </source>
</evidence>
<reference evidence="14 15" key="1">
    <citation type="submission" date="2012-05" db="EMBL/GenBank/DDBJ databases">
        <title>Recombination and specialization in a pathogen metapopulation.</title>
        <authorList>
            <person name="Gardiner A."/>
            <person name="Kemen E."/>
            <person name="Schultz-Larsen T."/>
            <person name="MacLean D."/>
            <person name="Van Oosterhout C."/>
            <person name="Jones J.D.G."/>
        </authorList>
    </citation>
    <scope>NUCLEOTIDE SEQUENCE [LARGE SCALE GENOMIC DNA]</scope>
    <source>
        <strain evidence="14 15">Ac Nc2</strain>
    </source>
</reference>
<evidence type="ECO:0000256" key="6">
    <source>
        <dbReference type="ARBA" id="ARBA00022801"/>
    </source>
</evidence>
<dbReference type="InterPro" id="IPR001930">
    <property type="entry name" value="Peptidase_M1"/>
</dbReference>
<evidence type="ECO:0000256" key="5">
    <source>
        <dbReference type="ARBA" id="ARBA00022723"/>
    </source>
</evidence>
<accession>A0A024GRL4</accession>
<keyword evidence="7 11" id="KW-0862">Zinc</keyword>
<keyword evidence="5 11" id="KW-0479">Metal-binding</keyword>